<dbReference type="EMBL" id="JABFUD020000002">
    <property type="protein sequence ID" value="KAI5083556.1"/>
    <property type="molecule type" value="Genomic_DNA"/>
</dbReference>
<gene>
    <name evidence="1" type="ORF">GOP47_0003299</name>
</gene>
<keyword evidence="2" id="KW-1185">Reference proteome</keyword>
<accession>A0A9D4VD98</accession>
<proteinExistence type="predicted"/>
<organism evidence="1 2">
    <name type="scientific">Adiantum capillus-veneris</name>
    <name type="common">Maidenhair fern</name>
    <dbReference type="NCBI Taxonomy" id="13818"/>
    <lineage>
        <taxon>Eukaryota</taxon>
        <taxon>Viridiplantae</taxon>
        <taxon>Streptophyta</taxon>
        <taxon>Embryophyta</taxon>
        <taxon>Tracheophyta</taxon>
        <taxon>Polypodiopsida</taxon>
        <taxon>Polypodiidae</taxon>
        <taxon>Polypodiales</taxon>
        <taxon>Pteridineae</taxon>
        <taxon>Pteridaceae</taxon>
        <taxon>Vittarioideae</taxon>
        <taxon>Adiantum</taxon>
    </lineage>
</organism>
<dbReference type="AlphaFoldDB" id="A0A9D4VD98"/>
<reference evidence="1" key="1">
    <citation type="submission" date="2021-01" db="EMBL/GenBank/DDBJ databases">
        <title>Adiantum capillus-veneris genome.</title>
        <authorList>
            <person name="Fang Y."/>
            <person name="Liao Q."/>
        </authorList>
    </citation>
    <scope>NUCLEOTIDE SEQUENCE</scope>
    <source>
        <strain evidence="1">H3</strain>
        <tissue evidence="1">Leaf</tissue>
    </source>
</reference>
<protein>
    <submittedName>
        <fullName evidence="1">Uncharacterized protein</fullName>
    </submittedName>
</protein>
<sequence>MLQCARAIARIIVPRFLCIGQLTVVSRLQSILHLVFCRKSVVAAAPDSMCVCAKREGERLCEQSLVCGRGVCRLPLLVHLQVGKLYASSGVGVRWFVGGFIAEVLMCECG</sequence>
<dbReference type="Proteomes" id="UP000886520">
    <property type="component" value="Chromosome 3"/>
</dbReference>
<name>A0A9D4VD98_ADICA</name>
<evidence type="ECO:0000313" key="1">
    <source>
        <dbReference type="EMBL" id="KAI5083556.1"/>
    </source>
</evidence>
<comment type="caution">
    <text evidence="1">The sequence shown here is derived from an EMBL/GenBank/DDBJ whole genome shotgun (WGS) entry which is preliminary data.</text>
</comment>
<evidence type="ECO:0000313" key="2">
    <source>
        <dbReference type="Proteomes" id="UP000886520"/>
    </source>
</evidence>